<name>A0A2A8CVD1_9BACT</name>
<dbReference type="AlphaFoldDB" id="A0A2A8CVD1"/>
<dbReference type="RefSeq" id="WP_098076837.1">
    <property type="nucleotide sequence ID" value="NZ_PDEQ01000007.1"/>
</dbReference>
<evidence type="ECO:0000313" key="1">
    <source>
        <dbReference type="EMBL" id="PEN12563.1"/>
    </source>
</evidence>
<protein>
    <submittedName>
        <fullName evidence="1">Uncharacterized protein</fullName>
    </submittedName>
</protein>
<sequence length="107" mass="11984">MPSSNDSASQCASLGDDVDPLIRYEGQWSRTEKESLHGAIEAYEGRHSDPVGHTPNWVLVAVRIPDQPQFIASRHGWQDIVRADTPEHLAHRVRNLTDGCMKKTELP</sequence>
<gene>
    <name evidence="1" type="ORF">CRI94_13660</name>
</gene>
<evidence type="ECO:0000313" key="2">
    <source>
        <dbReference type="Proteomes" id="UP000220102"/>
    </source>
</evidence>
<reference evidence="1 2" key="1">
    <citation type="submission" date="2017-10" db="EMBL/GenBank/DDBJ databases">
        <title>Draft genome of Longibacter Salinarum.</title>
        <authorList>
            <person name="Goh K.M."/>
            <person name="Shamsir M.S."/>
            <person name="Lim S.W."/>
        </authorList>
    </citation>
    <scope>NUCLEOTIDE SEQUENCE [LARGE SCALE GENOMIC DNA]</scope>
    <source>
        <strain evidence="1 2">KCTC 52045</strain>
    </source>
</reference>
<accession>A0A2A8CVD1</accession>
<proteinExistence type="predicted"/>
<keyword evidence="2" id="KW-1185">Reference proteome</keyword>
<dbReference type="Proteomes" id="UP000220102">
    <property type="component" value="Unassembled WGS sequence"/>
</dbReference>
<dbReference type="EMBL" id="PDEQ01000007">
    <property type="protein sequence ID" value="PEN12563.1"/>
    <property type="molecule type" value="Genomic_DNA"/>
</dbReference>
<comment type="caution">
    <text evidence="1">The sequence shown here is derived from an EMBL/GenBank/DDBJ whole genome shotgun (WGS) entry which is preliminary data.</text>
</comment>
<organism evidence="1 2">
    <name type="scientific">Longibacter salinarum</name>
    <dbReference type="NCBI Taxonomy" id="1850348"/>
    <lineage>
        <taxon>Bacteria</taxon>
        <taxon>Pseudomonadati</taxon>
        <taxon>Rhodothermota</taxon>
        <taxon>Rhodothermia</taxon>
        <taxon>Rhodothermales</taxon>
        <taxon>Salisaetaceae</taxon>
        <taxon>Longibacter</taxon>
    </lineage>
</organism>